<dbReference type="EMBL" id="KZ819604">
    <property type="protein sequence ID" value="PWN33733.1"/>
    <property type="molecule type" value="Genomic_DNA"/>
</dbReference>
<accession>A0A316VBU9</accession>
<evidence type="ECO:0000313" key="4">
    <source>
        <dbReference type="Proteomes" id="UP000245771"/>
    </source>
</evidence>
<sequence>MMKSHLVLLFCGLLHLFRCVKAVDSPTTSISPPNTPFYLEGIVQLHEEVGSLESVKTSEGVQVSSGTNKRKRTKGRPVADLSKPLLITESEKEIIGRSKGKCKNAGTPKVITEAEVRKYRMRRSEINRQNYQRRKLKWGGYPSKKAKEIVVSTKLMKAGKGSIEDIQKVLENRERLRLANVACKERKAAKEPSSN</sequence>
<gene>
    <name evidence="3" type="ORF">FA14DRAFT_64935</name>
</gene>
<feature type="chain" id="PRO_5016275485" evidence="2">
    <location>
        <begin position="23"/>
        <end position="195"/>
    </location>
</feature>
<reference evidence="3 4" key="1">
    <citation type="journal article" date="2018" name="Mol. Biol. Evol.">
        <title>Broad Genomic Sampling Reveals a Smut Pathogenic Ancestry of the Fungal Clade Ustilaginomycotina.</title>
        <authorList>
            <person name="Kijpornyongpan T."/>
            <person name="Mondo S.J."/>
            <person name="Barry K."/>
            <person name="Sandor L."/>
            <person name="Lee J."/>
            <person name="Lipzen A."/>
            <person name="Pangilinan J."/>
            <person name="LaButti K."/>
            <person name="Hainaut M."/>
            <person name="Henrissat B."/>
            <person name="Grigoriev I.V."/>
            <person name="Spatafora J.W."/>
            <person name="Aime M.C."/>
        </authorList>
    </citation>
    <scope>NUCLEOTIDE SEQUENCE [LARGE SCALE GENOMIC DNA]</scope>
    <source>
        <strain evidence="3 4">MCA 3882</strain>
    </source>
</reference>
<proteinExistence type="predicted"/>
<dbReference type="Proteomes" id="UP000245771">
    <property type="component" value="Unassembled WGS sequence"/>
</dbReference>
<evidence type="ECO:0000256" key="2">
    <source>
        <dbReference type="SAM" id="SignalP"/>
    </source>
</evidence>
<feature type="signal peptide" evidence="2">
    <location>
        <begin position="1"/>
        <end position="22"/>
    </location>
</feature>
<feature type="compositionally biased region" description="Polar residues" evidence="1">
    <location>
        <begin position="56"/>
        <end position="67"/>
    </location>
</feature>
<name>A0A316VBU9_9BASI</name>
<dbReference type="AlphaFoldDB" id="A0A316VBU9"/>
<dbReference type="RefSeq" id="XP_025354035.1">
    <property type="nucleotide sequence ID" value="XM_025502631.1"/>
</dbReference>
<evidence type="ECO:0000313" key="3">
    <source>
        <dbReference type="EMBL" id="PWN33733.1"/>
    </source>
</evidence>
<organism evidence="3 4">
    <name type="scientific">Meira miltonrushii</name>
    <dbReference type="NCBI Taxonomy" id="1280837"/>
    <lineage>
        <taxon>Eukaryota</taxon>
        <taxon>Fungi</taxon>
        <taxon>Dikarya</taxon>
        <taxon>Basidiomycota</taxon>
        <taxon>Ustilaginomycotina</taxon>
        <taxon>Exobasidiomycetes</taxon>
        <taxon>Exobasidiales</taxon>
        <taxon>Brachybasidiaceae</taxon>
        <taxon>Meira</taxon>
    </lineage>
</organism>
<protein>
    <submittedName>
        <fullName evidence="3">Uncharacterized protein</fullName>
    </submittedName>
</protein>
<keyword evidence="2" id="KW-0732">Signal</keyword>
<evidence type="ECO:0000256" key="1">
    <source>
        <dbReference type="SAM" id="MobiDB-lite"/>
    </source>
</evidence>
<keyword evidence="4" id="KW-1185">Reference proteome</keyword>
<dbReference type="GeneID" id="37024412"/>
<feature type="region of interest" description="Disordered" evidence="1">
    <location>
        <begin position="56"/>
        <end position="77"/>
    </location>
</feature>
<dbReference type="InParanoid" id="A0A316VBU9"/>